<name>A0A7S4IHZ8_9STRA</name>
<keyword evidence="1" id="KW-1133">Transmembrane helix</keyword>
<accession>A0A7S4IHZ8</accession>
<dbReference type="PANTHER" id="PTHR11863">
    <property type="entry name" value="STEROL DESATURASE"/>
    <property type="match status" value="1"/>
</dbReference>
<feature type="transmembrane region" description="Helical" evidence="1">
    <location>
        <begin position="202"/>
        <end position="224"/>
    </location>
</feature>
<protein>
    <recommendedName>
        <fullName evidence="3">Fatty acid hydroxylase domain-containing protein</fullName>
    </recommendedName>
</protein>
<sequence>MTPDANPVQQATVVAMIAAATAGVVMINWLKSRGHRCSWSWEKKRIAYLVYIGGAVLFGCFLDRNFCSTDMIIPTRTQAMAVLLGVMDFYFSEVSYLPISIFPGAFIWCIVLYLRNYAIRELVGPSVVTIVTELTPEVVFYECLRFMFLVPTVGVLSDLIFCPLHRWLHAPCRYSQQHKGHHEFMGQLTSLVIYHGDIKDDLLMSVSINLGVIFYFYLASLVGLEKSIFSTVTVLLNSFNGMFSHAHDIRCAGLIVPLRDEMNFAAYHRLHHLYPNCNFGLTMPSDLFWDKVLGQNTIIPPKVLKKQSLT</sequence>
<proteinExistence type="predicted"/>
<dbReference type="EMBL" id="HBKQ01017131">
    <property type="protein sequence ID" value="CAE2230006.1"/>
    <property type="molecule type" value="Transcribed_RNA"/>
</dbReference>
<evidence type="ECO:0000313" key="2">
    <source>
        <dbReference type="EMBL" id="CAE2230006.1"/>
    </source>
</evidence>
<dbReference type="AlphaFoldDB" id="A0A7S4IHZ8"/>
<evidence type="ECO:0000256" key="1">
    <source>
        <dbReference type="SAM" id="Phobius"/>
    </source>
</evidence>
<organism evidence="2">
    <name type="scientific">Odontella aurita</name>
    <dbReference type="NCBI Taxonomy" id="265563"/>
    <lineage>
        <taxon>Eukaryota</taxon>
        <taxon>Sar</taxon>
        <taxon>Stramenopiles</taxon>
        <taxon>Ochrophyta</taxon>
        <taxon>Bacillariophyta</taxon>
        <taxon>Mediophyceae</taxon>
        <taxon>Biddulphiophycidae</taxon>
        <taxon>Eupodiscales</taxon>
        <taxon>Odontellaceae</taxon>
        <taxon>Odontella</taxon>
    </lineage>
</organism>
<gene>
    <name evidence="2" type="ORF">OAUR00152_LOCUS11567</name>
</gene>
<feature type="transmembrane region" description="Helical" evidence="1">
    <location>
        <begin position="94"/>
        <end position="114"/>
    </location>
</feature>
<feature type="transmembrane region" description="Helical" evidence="1">
    <location>
        <begin position="12"/>
        <end position="30"/>
    </location>
</feature>
<reference evidence="2" key="1">
    <citation type="submission" date="2021-01" db="EMBL/GenBank/DDBJ databases">
        <authorList>
            <person name="Corre E."/>
            <person name="Pelletier E."/>
            <person name="Niang G."/>
            <person name="Scheremetjew M."/>
            <person name="Finn R."/>
            <person name="Kale V."/>
            <person name="Holt S."/>
            <person name="Cochrane G."/>
            <person name="Meng A."/>
            <person name="Brown T."/>
            <person name="Cohen L."/>
        </authorList>
    </citation>
    <scope>NUCLEOTIDE SEQUENCE</scope>
    <source>
        <strain evidence="2">Isolate 1302-5</strain>
    </source>
</reference>
<keyword evidence="1" id="KW-0812">Transmembrane</keyword>
<keyword evidence="1" id="KW-0472">Membrane</keyword>
<dbReference type="InterPro" id="IPR050307">
    <property type="entry name" value="Sterol_Desaturase_Related"/>
</dbReference>
<feature type="transmembrane region" description="Helical" evidence="1">
    <location>
        <begin position="46"/>
        <end position="66"/>
    </location>
</feature>
<evidence type="ECO:0008006" key="3">
    <source>
        <dbReference type="Google" id="ProtNLM"/>
    </source>
</evidence>